<accession>A0A916UJJ0</accession>
<dbReference type="Gene3D" id="3.40.50.12780">
    <property type="entry name" value="N-terminal domain of ligase-like"/>
    <property type="match status" value="1"/>
</dbReference>
<comment type="caution">
    <text evidence="3">The sequence shown here is derived from an EMBL/GenBank/DDBJ whole genome shotgun (WGS) entry which is preliminary data.</text>
</comment>
<dbReference type="InterPro" id="IPR050237">
    <property type="entry name" value="ATP-dep_AMP-bd_enzyme"/>
</dbReference>
<dbReference type="PROSITE" id="PS00455">
    <property type="entry name" value="AMP_BINDING"/>
    <property type="match status" value="1"/>
</dbReference>
<evidence type="ECO:0000259" key="2">
    <source>
        <dbReference type="Pfam" id="PF13193"/>
    </source>
</evidence>
<dbReference type="PANTHER" id="PTHR43767">
    <property type="entry name" value="LONG-CHAIN-FATTY-ACID--COA LIGASE"/>
    <property type="match status" value="1"/>
</dbReference>
<dbReference type="InterPro" id="IPR025110">
    <property type="entry name" value="AMP-bd_C"/>
</dbReference>
<dbReference type="GO" id="GO:0016878">
    <property type="term" value="F:acid-thiol ligase activity"/>
    <property type="evidence" value="ECO:0007669"/>
    <property type="project" value="UniProtKB-ARBA"/>
</dbReference>
<dbReference type="Pfam" id="PF00501">
    <property type="entry name" value="AMP-binding"/>
    <property type="match status" value="1"/>
</dbReference>
<name>A0A916UJJ0_9BURK</name>
<dbReference type="PANTHER" id="PTHR43767:SF1">
    <property type="entry name" value="NONRIBOSOMAL PEPTIDE SYNTHASE PES1 (EUROFUNG)-RELATED"/>
    <property type="match status" value="1"/>
</dbReference>
<dbReference type="AlphaFoldDB" id="A0A916UJJ0"/>
<dbReference type="Gene3D" id="3.30.300.30">
    <property type="match status" value="1"/>
</dbReference>
<dbReference type="Pfam" id="PF13193">
    <property type="entry name" value="AMP-binding_C"/>
    <property type="match status" value="1"/>
</dbReference>
<protein>
    <submittedName>
        <fullName evidence="3">Acyl-CoA synthetase</fullName>
    </submittedName>
</protein>
<sequence length="643" mass="69881">MSEILHSRAHIRSAVRSLADVLEIEQAPWHQNMPAHNTYDLLCQACESHADRMALRFVMKGEPAAPESSITYRELRWRVTQAANAFHRAGILKGKAVSLLMPNLPQTHYALLGAQAAGIASPINPMLEAEHIAGIINETGAEALVALAPLPGTDIWDKAMDVVDRCPGIRVVFAASSRQYLDQPEEALIEDMFAKSRKPKRNDVAILDFDTALDAEESDRLVSAREFDEFDVCSYFHTGGTTGFPKIAAHTHLNETFIAWTLGAILPADNVLLCGLPLFHVNGAMVTGLAAFHSGAEVVMLTPSGYRGQGVLHNFWKLVERFKATSFSAVPTIYAALADLPIGDADISTLRYAVCGAAPLPSEVARRFESASGIQLFEGYGLTEGACVSSCNPPLGERRFGTVGIRLPHQQIKVWKIDSNGNATEECNGGEVGVIGICGPNVFPGYLRHLDNQGIWLRPGWLNTGDLGYFDEDGYLHLTGRAKELIIRGGHNIDPAMIEDVLLKVPFVTAVAAVGQPDVHAGELPVAYVTIKPGYIANTDDLLVVARELIPERAAIPVRIEILEKMPLTAIGKVAKAELRLRAAEHVFQQLLAAHDIPAKIQVRTDLRRGTTAFIECVVENSPQVHELLGNFAIPVELSPLGQ</sequence>
<feature type="domain" description="AMP-binding enzyme C-terminal" evidence="2">
    <location>
        <begin position="498"/>
        <end position="573"/>
    </location>
</feature>
<dbReference type="InterPro" id="IPR020845">
    <property type="entry name" value="AMP-binding_CS"/>
</dbReference>
<keyword evidence="4" id="KW-1185">Reference proteome</keyword>
<dbReference type="InterPro" id="IPR045851">
    <property type="entry name" value="AMP-bd_C_sf"/>
</dbReference>
<dbReference type="EMBL" id="BMED01000002">
    <property type="protein sequence ID" value="GGC75281.1"/>
    <property type="molecule type" value="Genomic_DNA"/>
</dbReference>
<dbReference type="InterPro" id="IPR000873">
    <property type="entry name" value="AMP-dep_synth/lig_dom"/>
</dbReference>
<gene>
    <name evidence="3" type="ORF">GCM10011396_23130</name>
</gene>
<evidence type="ECO:0000313" key="4">
    <source>
        <dbReference type="Proteomes" id="UP000637423"/>
    </source>
</evidence>
<reference evidence="3" key="2">
    <citation type="submission" date="2020-09" db="EMBL/GenBank/DDBJ databases">
        <authorList>
            <person name="Sun Q."/>
            <person name="Zhou Y."/>
        </authorList>
    </citation>
    <scope>NUCLEOTIDE SEQUENCE</scope>
    <source>
        <strain evidence="3">CGMCC 1.10998</strain>
    </source>
</reference>
<dbReference type="Proteomes" id="UP000637423">
    <property type="component" value="Unassembled WGS sequence"/>
</dbReference>
<feature type="domain" description="AMP-dependent synthetase/ligase" evidence="1">
    <location>
        <begin position="45"/>
        <end position="447"/>
    </location>
</feature>
<organism evidence="3 4">
    <name type="scientific">Undibacterium terreum</name>
    <dbReference type="NCBI Taxonomy" id="1224302"/>
    <lineage>
        <taxon>Bacteria</taxon>
        <taxon>Pseudomonadati</taxon>
        <taxon>Pseudomonadota</taxon>
        <taxon>Betaproteobacteria</taxon>
        <taxon>Burkholderiales</taxon>
        <taxon>Oxalobacteraceae</taxon>
        <taxon>Undibacterium</taxon>
    </lineage>
</organism>
<reference evidence="3" key="1">
    <citation type="journal article" date="2014" name="Int. J. Syst. Evol. Microbiol.">
        <title>Complete genome sequence of Corynebacterium casei LMG S-19264T (=DSM 44701T), isolated from a smear-ripened cheese.</title>
        <authorList>
            <consortium name="US DOE Joint Genome Institute (JGI-PGF)"/>
            <person name="Walter F."/>
            <person name="Albersmeier A."/>
            <person name="Kalinowski J."/>
            <person name="Ruckert C."/>
        </authorList>
    </citation>
    <scope>NUCLEOTIDE SEQUENCE</scope>
    <source>
        <strain evidence="3">CGMCC 1.10998</strain>
    </source>
</reference>
<dbReference type="NCBIfam" id="NF005714">
    <property type="entry name" value="PRK07529.1"/>
    <property type="match status" value="1"/>
</dbReference>
<evidence type="ECO:0000259" key="1">
    <source>
        <dbReference type="Pfam" id="PF00501"/>
    </source>
</evidence>
<dbReference type="InterPro" id="IPR042099">
    <property type="entry name" value="ANL_N_sf"/>
</dbReference>
<evidence type="ECO:0000313" key="3">
    <source>
        <dbReference type="EMBL" id="GGC75281.1"/>
    </source>
</evidence>
<dbReference type="SUPFAM" id="SSF56801">
    <property type="entry name" value="Acetyl-CoA synthetase-like"/>
    <property type="match status" value="1"/>
</dbReference>
<proteinExistence type="predicted"/>
<dbReference type="RefSeq" id="WP_188566200.1">
    <property type="nucleotide sequence ID" value="NZ_BMED01000002.1"/>
</dbReference>